<dbReference type="PANTHER" id="PTHR33392:SF6">
    <property type="entry name" value="POLYISOPRENYL-TEICHOIC ACID--PEPTIDOGLYCAN TEICHOIC ACID TRANSFERASE TAGU"/>
    <property type="match status" value="1"/>
</dbReference>
<accession>A0ABV5XUY8</accession>
<comment type="caution">
    <text evidence="4">The sequence shown here is derived from an EMBL/GenBank/DDBJ whole genome shotgun (WGS) entry which is preliminary data.</text>
</comment>
<evidence type="ECO:0000313" key="5">
    <source>
        <dbReference type="Proteomes" id="UP001589702"/>
    </source>
</evidence>
<dbReference type="Proteomes" id="UP001589702">
    <property type="component" value="Unassembled WGS sequence"/>
</dbReference>
<dbReference type="InterPro" id="IPR050922">
    <property type="entry name" value="LytR/CpsA/Psr_CW_biosynth"/>
</dbReference>
<evidence type="ECO:0000256" key="2">
    <source>
        <dbReference type="SAM" id="MobiDB-lite"/>
    </source>
</evidence>
<proteinExistence type="inferred from homology"/>
<name>A0ABV5XUY8_ARTRM</name>
<reference evidence="4 5" key="1">
    <citation type="submission" date="2024-09" db="EMBL/GenBank/DDBJ databases">
        <authorList>
            <person name="Sun Q."/>
            <person name="Mori K."/>
        </authorList>
    </citation>
    <scope>NUCLEOTIDE SEQUENCE [LARGE SCALE GENOMIC DNA]</scope>
    <source>
        <strain evidence="4 5">JCM 1334</strain>
    </source>
</reference>
<dbReference type="InterPro" id="IPR004474">
    <property type="entry name" value="LytR_CpsA_psr"/>
</dbReference>
<feature type="compositionally biased region" description="Low complexity" evidence="2">
    <location>
        <begin position="31"/>
        <end position="65"/>
    </location>
</feature>
<feature type="region of interest" description="Disordered" evidence="2">
    <location>
        <begin position="31"/>
        <end position="74"/>
    </location>
</feature>
<dbReference type="RefSeq" id="WP_234748831.1">
    <property type="nucleotide sequence ID" value="NZ_BAAAWN010000001.1"/>
</dbReference>
<evidence type="ECO:0000256" key="1">
    <source>
        <dbReference type="ARBA" id="ARBA00006068"/>
    </source>
</evidence>
<gene>
    <name evidence="4" type="ORF">ACFFP1_03195</name>
</gene>
<dbReference type="Gene3D" id="3.40.630.190">
    <property type="entry name" value="LCP protein"/>
    <property type="match status" value="1"/>
</dbReference>
<evidence type="ECO:0000313" key="4">
    <source>
        <dbReference type="EMBL" id="MFB9818502.1"/>
    </source>
</evidence>
<sequence>MDGRRRLWLAAGLAILLALVVVLAAVIAGSNRTSSGPSPSSASSRSSASGTPSATQTHAPSAAAPAPLPAPPTIPELPAAPMNILVIGSDSRANAKDQNNQTVTTGQPSDQRSDCLMLIHVPADRQKVYGISIMRDNWVDIPGYGASKINASLEVGGIPLVVRTVETLLGTHIDHTVMLDFNGFKTLTDGLGGIDVNVTLPFTATFETHHQFVAGINHLDGQAALEFVRERYAFPDGDYQRVRDQQTFLRALLVKLSGGVQNPASVLGLVQFATNYLTVDDGYDPMSVAILAYGLRTVDPKASVFFTLPTAGTGTSPDGQSIVLPDYAGIGEVAAALRDDTLPQYVAAHGY</sequence>
<evidence type="ECO:0000259" key="3">
    <source>
        <dbReference type="Pfam" id="PF03816"/>
    </source>
</evidence>
<organism evidence="4 5">
    <name type="scientific">Arthrobacter ramosus</name>
    <dbReference type="NCBI Taxonomy" id="1672"/>
    <lineage>
        <taxon>Bacteria</taxon>
        <taxon>Bacillati</taxon>
        <taxon>Actinomycetota</taxon>
        <taxon>Actinomycetes</taxon>
        <taxon>Micrococcales</taxon>
        <taxon>Micrococcaceae</taxon>
        <taxon>Arthrobacter</taxon>
    </lineage>
</organism>
<dbReference type="NCBIfam" id="TIGR00350">
    <property type="entry name" value="lytR_cpsA_psr"/>
    <property type="match status" value="1"/>
</dbReference>
<comment type="similarity">
    <text evidence="1">Belongs to the LytR/CpsA/Psr (LCP) family.</text>
</comment>
<dbReference type="Pfam" id="PF03816">
    <property type="entry name" value="LytR_cpsA_psr"/>
    <property type="match status" value="1"/>
</dbReference>
<keyword evidence="5" id="KW-1185">Reference proteome</keyword>
<feature type="domain" description="Cell envelope-related transcriptional attenuator" evidence="3">
    <location>
        <begin position="112"/>
        <end position="256"/>
    </location>
</feature>
<protein>
    <submittedName>
        <fullName evidence="4">LCP family protein</fullName>
    </submittedName>
</protein>
<dbReference type="PANTHER" id="PTHR33392">
    <property type="entry name" value="POLYISOPRENYL-TEICHOIC ACID--PEPTIDOGLYCAN TEICHOIC ACID TRANSFERASE TAGU"/>
    <property type="match status" value="1"/>
</dbReference>
<dbReference type="EMBL" id="JBHMBC010000007">
    <property type="protein sequence ID" value="MFB9818502.1"/>
    <property type="molecule type" value="Genomic_DNA"/>
</dbReference>